<dbReference type="FunFam" id="1.20.1250.20:FF:000394">
    <property type="entry name" value="MFS general substrate transporter"/>
    <property type="match status" value="1"/>
</dbReference>
<keyword evidence="10" id="KW-1185">Reference proteome</keyword>
<feature type="region of interest" description="Disordered" evidence="6">
    <location>
        <begin position="1"/>
        <end position="29"/>
    </location>
</feature>
<evidence type="ECO:0000256" key="1">
    <source>
        <dbReference type="ARBA" id="ARBA00004141"/>
    </source>
</evidence>
<feature type="transmembrane region" description="Helical" evidence="7">
    <location>
        <begin position="112"/>
        <end position="130"/>
    </location>
</feature>
<dbReference type="OrthoDB" id="310895at2759"/>
<organism evidence="9 10">
    <name type="scientific">Lepidopterella palustris CBS 459.81</name>
    <dbReference type="NCBI Taxonomy" id="1314670"/>
    <lineage>
        <taxon>Eukaryota</taxon>
        <taxon>Fungi</taxon>
        <taxon>Dikarya</taxon>
        <taxon>Ascomycota</taxon>
        <taxon>Pezizomycotina</taxon>
        <taxon>Dothideomycetes</taxon>
        <taxon>Pleosporomycetidae</taxon>
        <taxon>Mytilinidiales</taxon>
        <taxon>Argynnaceae</taxon>
        <taxon>Lepidopterella</taxon>
    </lineage>
</organism>
<dbReference type="FunFam" id="1.20.1250.20:FF:000057">
    <property type="entry name" value="MFS general substrate transporter"/>
    <property type="match status" value="1"/>
</dbReference>
<feature type="domain" description="Major facilitator superfamily (MFS) profile" evidence="8">
    <location>
        <begin position="46"/>
        <end position="459"/>
    </location>
</feature>
<keyword evidence="5 7" id="KW-0472">Membrane</keyword>
<feature type="transmembrane region" description="Helical" evidence="7">
    <location>
        <begin position="204"/>
        <end position="227"/>
    </location>
</feature>
<feature type="transmembrane region" description="Helical" evidence="7">
    <location>
        <begin position="401"/>
        <end position="421"/>
    </location>
</feature>
<dbReference type="PANTHER" id="PTHR43791">
    <property type="entry name" value="PERMEASE-RELATED"/>
    <property type="match status" value="1"/>
</dbReference>
<dbReference type="AlphaFoldDB" id="A0A8E2E619"/>
<dbReference type="InterPro" id="IPR020846">
    <property type="entry name" value="MFS_dom"/>
</dbReference>
<evidence type="ECO:0000313" key="10">
    <source>
        <dbReference type="Proteomes" id="UP000250266"/>
    </source>
</evidence>
<comment type="subcellular location">
    <subcellularLocation>
        <location evidence="1">Membrane</location>
        <topology evidence="1">Multi-pass membrane protein</topology>
    </subcellularLocation>
</comment>
<feature type="transmembrane region" description="Helical" evidence="7">
    <location>
        <begin position="338"/>
        <end position="357"/>
    </location>
</feature>
<name>A0A8E2E619_9PEZI</name>
<feature type="transmembrane region" description="Helical" evidence="7">
    <location>
        <begin position="369"/>
        <end position="389"/>
    </location>
</feature>
<feature type="transmembrane region" description="Helical" evidence="7">
    <location>
        <begin position="427"/>
        <end position="452"/>
    </location>
</feature>
<evidence type="ECO:0000256" key="2">
    <source>
        <dbReference type="ARBA" id="ARBA00022448"/>
    </source>
</evidence>
<evidence type="ECO:0000259" key="8">
    <source>
        <dbReference type="PROSITE" id="PS50850"/>
    </source>
</evidence>
<dbReference type="Proteomes" id="UP000250266">
    <property type="component" value="Unassembled WGS sequence"/>
</dbReference>
<proteinExistence type="predicted"/>
<feature type="transmembrane region" description="Helical" evidence="7">
    <location>
        <begin position="84"/>
        <end position="105"/>
    </location>
</feature>
<feature type="transmembrane region" description="Helical" evidence="7">
    <location>
        <begin position="314"/>
        <end position="331"/>
    </location>
</feature>
<dbReference type="PROSITE" id="PS50850">
    <property type="entry name" value="MFS"/>
    <property type="match status" value="1"/>
</dbReference>
<dbReference type="InterPro" id="IPR011701">
    <property type="entry name" value="MFS"/>
</dbReference>
<evidence type="ECO:0000256" key="5">
    <source>
        <dbReference type="ARBA" id="ARBA00023136"/>
    </source>
</evidence>
<evidence type="ECO:0000313" key="9">
    <source>
        <dbReference type="EMBL" id="OCK78051.1"/>
    </source>
</evidence>
<dbReference type="EMBL" id="KV745084">
    <property type="protein sequence ID" value="OCK78051.1"/>
    <property type="molecule type" value="Genomic_DNA"/>
</dbReference>
<reference evidence="9 10" key="1">
    <citation type="journal article" date="2016" name="Nat. Commun.">
        <title>Ectomycorrhizal ecology is imprinted in the genome of the dominant symbiotic fungus Cenococcum geophilum.</title>
        <authorList>
            <consortium name="DOE Joint Genome Institute"/>
            <person name="Peter M."/>
            <person name="Kohler A."/>
            <person name="Ohm R.A."/>
            <person name="Kuo A."/>
            <person name="Krutzmann J."/>
            <person name="Morin E."/>
            <person name="Arend M."/>
            <person name="Barry K.W."/>
            <person name="Binder M."/>
            <person name="Choi C."/>
            <person name="Clum A."/>
            <person name="Copeland A."/>
            <person name="Grisel N."/>
            <person name="Haridas S."/>
            <person name="Kipfer T."/>
            <person name="LaButti K."/>
            <person name="Lindquist E."/>
            <person name="Lipzen A."/>
            <person name="Maire R."/>
            <person name="Meier B."/>
            <person name="Mihaltcheva S."/>
            <person name="Molinier V."/>
            <person name="Murat C."/>
            <person name="Poggeler S."/>
            <person name="Quandt C.A."/>
            <person name="Sperisen C."/>
            <person name="Tritt A."/>
            <person name="Tisserant E."/>
            <person name="Crous P.W."/>
            <person name="Henrissat B."/>
            <person name="Nehls U."/>
            <person name="Egli S."/>
            <person name="Spatafora J.W."/>
            <person name="Grigoriev I.V."/>
            <person name="Martin F.M."/>
        </authorList>
    </citation>
    <scope>NUCLEOTIDE SEQUENCE [LARGE SCALE GENOMIC DNA]</scope>
    <source>
        <strain evidence="9 10">CBS 459.81</strain>
    </source>
</reference>
<feature type="compositionally biased region" description="Basic and acidic residues" evidence="6">
    <location>
        <begin position="1"/>
        <end position="13"/>
    </location>
</feature>
<dbReference type="SUPFAM" id="SSF103473">
    <property type="entry name" value="MFS general substrate transporter"/>
    <property type="match status" value="1"/>
</dbReference>
<dbReference type="Pfam" id="PF07690">
    <property type="entry name" value="MFS_1"/>
    <property type="match status" value="1"/>
</dbReference>
<dbReference type="GO" id="GO:0016020">
    <property type="term" value="C:membrane"/>
    <property type="evidence" value="ECO:0007669"/>
    <property type="project" value="UniProtKB-SubCell"/>
</dbReference>
<feature type="transmembrane region" description="Helical" evidence="7">
    <location>
        <begin position="171"/>
        <end position="192"/>
    </location>
</feature>
<gene>
    <name evidence="9" type="ORF">K432DRAFT_427559</name>
</gene>
<dbReference type="Gene3D" id="1.20.1250.20">
    <property type="entry name" value="MFS general substrate transporter like domains"/>
    <property type="match status" value="2"/>
</dbReference>
<accession>A0A8E2E619</accession>
<evidence type="ECO:0000256" key="7">
    <source>
        <dbReference type="SAM" id="Phobius"/>
    </source>
</evidence>
<evidence type="ECO:0000256" key="3">
    <source>
        <dbReference type="ARBA" id="ARBA00022692"/>
    </source>
</evidence>
<dbReference type="GO" id="GO:0022857">
    <property type="term" value="F:transmembrane transporter activity"/>
    <property type="evidence" value="ECO:0007669"/>
    <property type="project" value="InterPro"/>
</dbReference>
<evidence type="ECO:0000256" key="4">
    <source>
        <dbReference type="ARBA" id="ARBA00022989"/>
    </source>
</evidence>
<protein>
    <submittedName>
        <fullName evidence="9">MFS general substrate transporter</fullName>
    </submittedName>
</protein>
<keyword evidence="2" id="KW-0813">Transport</keyword>
<feature type="transmembrane region" description="Helical" evidence="7">
    <location>
        <begin position="46"/>
        <end position="64"/>
    </location>
</feature>
<sequence>MNSAEEKIGKELDVSGEYHSGSESPSEPPIDPIIEKRLLRKLDMRVVPILWILYLVSFVDRGNIGNAKIQGMEKELKLKGQMYNIAVIVFNIGYVVAGVPLNIVFKKTGPKSLAAMMFCWGLTVLGQGLTKSYAGLVVCRTLEGICEAAFVPGAAYLIGSYYKKNEFLKRYVIFFSAGICAGAINGLFAALLAKMNGTAGKAGWRWIFIIEGCITIGVSFACIFFIVPWPEECKFLSPEEKEVLLRRLKEDGGAVAHDKLTFRRVLGFFKDWKIWAAIFVYIGAEENANSIVNFQPTILKGIGYTATGANVHTIPVYVVAMVFSVTCGFISERLRQRYIFAMIGFITLMIGLAVEIAQVKTGGVRYMGMYFMTAGAYLVMPLSVVWIAINVGKGYKRTVALAAIVAFGNCGAFVGSNVFITKQAPKFHTGFCTGMGFCCIGIVAATTMYIGLTIENKRRSAKRAELPEVLDEMSLEDMGEDHPDFRYSL</sequence>
<dbReference type="PANTHER" id="PTHR43791:SF52">
    <property type="entry name" value="TRANSPORTER, PUTATIVE (AFU_ORTHOLOGUE AFUA_1G11820)-RELATED"/>
    <property type="match status" value="1"/>
</dbReference>
<dbReference type="InterPro" id="IPR036259">
    <property type="entry name" value="MFS_trans_sf"/>
</dbReference>
<keyword evidence="3 7" id="KW-0812">Transmembrane</keyword>
<evidence type="ECO:0000256" key="6">
    <source>
        <dbReference type="SAM" id="MobiDB-lite"/>
    </source>
</evidence>
<keyword evidence="4 7" id="KW-1133">Transmembrane helix</keyword>